<protein>
    <submittedName>
        <fullName evidence="2">Uncharacterized protein</fullName>
    </submittedName>
</protein>
<organism evidence="2">
    <name type="scientific">Ixodes ricinus</name>
    <name type="common">Common tick</name>
    <name type="synonym">Acarus ricinus</name>
    <dbReference type="NCBI Taxonomy" id="34613"/>
    <lineage>
        <taxon>Eukaryota</taxon>
        <taxon>Metazoa</taxon>
        <taxon>Ecdysozoa</taxon>
        <taxon>Arthropoda</taxon>
        <taxon>Chelicerata</taxon>
        <taxon>Arachnida</taxon>
        <taxon>Acari</taxon>
        <taxon>Parasitiformes</taxon>
        <taxon>Ixodida</taxon>
        <taxon>Ixodoidea</taxon>
        <taxon>Ixodidae</taxon>
        <taxon>Ixodinae</taxon>
        <taxon>Ixodes</taxon>
    </lineage>
</organism>
<feature type="region of interest" description="Disordered" evidence="1">
    <location>
        <begin position="147"/>
        <end position="181"/>
    </location>
</feature>
<dbReference type="EMBL" id="GIFC01014914">
    <property type="protein sequence ID" value="MXU96997.1"/>
    <property type="molecule type" value="Transcribed_RNA"/>
</dbReference>
<evidence type="ECO:0000256" key="1">
    <source>
        <dbReference type="SAM" id="MobiDB-lite"/>
    </source>
</evidence>
<reference evidence="2" key="1">
    <citation type="submission" date="2019-12" db="EMBL/GenBank/DDBJ databases">
        <title>An insight into the sialome of adult female Ixodes ricinus ticks feeding for 6 days.</title>
        <authorList>
            <person name="Perner J."/>
            <person name="Ribeiro J.M.C."/>
        </authorList>
    </citation>
    <scope>NUCLEOTIDE SEQUENCE</scope>
    <source>
        <strain evidence="2">Semi-engorged</strain>
        <tissue evidence="2">Salivary glands</tissue>
    </source>
</reference>
<accession>A0A6B0V4C9</accession>
<sequence>MPVLLGRAVGRRGRAVVLVALGVISPRLPLLGRGLRGRDLAAPVLVFLRVSRAPVLGRPAGRCACCAGPAARTPAGGGGAFFAERVAVKARPGRELPIGLLVVPALVALREAVAALEGPRTDEGSELTRVAGLLAAAAEAPLVDAATASTATPVHRSAPRSSPTRSRTGHGALAHSEPKHRVTVHRACPNPLLLFSHRDKRQRRLRVLDGQLLELAQRLRHGRALIKHREHLFPPVSVV</sequence>
<name>A0A6B0V4C9_IXORI</name>
<proteinExistence type="predicted"/>
<evidence type="ECO:0000313" key="2">
    <source>
        <dbReference type="EMBL" id="MXU96997.1"/>
    </source>
</evidence>
<dbReference type="AlphaFoldDB" id="A0A6B0V4C9"/>